<accession>A0A7N0UA00</accession>
<name>A0A7N0UA00_KALFE</name>
<dbReference type="Gramene" id="Kaladp0058s0526.2.v1.1">
    <property type="protein sequence ID" value="Kaladp0058s0526.2.v1.1.CDS.1"/>
    <property type="gene ID" value="Kaladp0058s0526.v1.1"/>
</dbReference>
<dbReference type="AlphaFoldDB" id="A0A7N0UA00"/>
<dbReference type="Gramene" id="Kaladp0058s0526.3.v1.1">
    <property type="protein sequence ID" value="Kaladp0058s0526.3.v1.1.CDS.1"/>
    <property type="gene ID" value="Kaladp0058s0526.v1.1"/>
</dbReference>
<organism evidence="1 2">
    <name type="scientific">Kalanchoe fedtschenkoi</name>
    <name type="common">Lavender scallops</name>
    <name type="synonym">South American air plant</name>
    <dbReference type="NCBI Taxonomy" id="63787"/>
    <lineage>
        <taxon>Eukaryota</taxon>
        <taxon>Viridiplantae</taxon>
        <taxon>Streptophyta</taxon>
        <taxon>Embryophyta</taxon>
        <taxon>Tracheophyta</taxon>
        <taxon>Spermatophyta</taxon>
        <taxon>Magnoliopsida</taxon>
        <taxon>eudicotyledons</taxon>
        <taxon>Gunneridae</taxon>
        <taxon>Pentapetalae</taxon>
        <taxon>Saxifragales</taxon>
        <taxon>Crassulaceae</taxon>
        <taxon>Kalanchoe</taxon>
    </lineage>
</organism>
<evidence type="ECO:0000313" key="2">
    <source>
        <dbReference type="Proteomes" id="UP000594263"/>
    </source>
</evidence>
<evidence type="ECO:0008006" key="3">
    <source>
        <dbReference type="Google" id="ProtNLM"/>
    </source>
</evidence>
<sequence length="207" mass="22886">MSGYMSRLFPKSNSSLLLQSGTALKSTVHRLRDDKYLVDSGIAAPKLCLRDALTLVPSDKSVSTFHNKVGFMGPAGAETEVNRSFLERYFIDIVAGDDTAKATATARVFDLIGSVDESGSADEPLLLLPRKYRQKQALMELNKLWRQNKKVNGFILEKVRGGYLVAIGGYIAFLKFRPLINQKILSSCSFTISSIGYIGKRPDILVF</sequence>
<dbReference type="Gramene" id="Kaladp0058s0526.1.v1.1">
    <property type="protein sequence ID" value="Kaladp0058s0526.1.v1.1.CDS.1"/>
    <property type="gene ID" value="Kaladp0058s0526.v1.1"/>
</dbReference>
<dbReference type="OMA" id="RTTRFEN"/>
<proteinExistence type="predicted"/>
<reference evidence="1" key="1">
    <citation type="submission" date="2021-01" db="UniProtKB">
        <authorList>
            <consortium name="EnsemblPlants"/>
        </authorList>
    </citation>
    <scope>IDENTIFICATION</scope>
</reference>
<keyword evidence="2" id="KW-1185">Reference proteome</keyword>
<evidence type="ECO:0000313" key="1">
    <source>
        <dbReference type="EnsemblPlants" id="Kaladp0058s0526.3.v1.1.CDS.1"/>
    </source>
</evidence>
<protein>
    <recommendedName>
        <fullName evidence="3">Ribosomal protein S1</fullName>
    </recommendedName>
</protein>
<dbReference type="EnsemblPlants" id="Kaladp0058s0526.2.v1.1">
    <property type="protein sequence ID" value="Kaladp0058s0526.2.v1.1.CDS.1"/>
    <property type="gene ID" value="Kaladp0058s0526.v1.1"/>
</dbReference>
<dbReference type="EnsemblPlants" id="Kaladp0058s0526.3.v1.1">
    <property type="protein sequence ID" value="Kaladp0058s0526.3.v1.1.CDS.1"/>
    <property type="gene ID" value="Kaladp0058s0526.v1.1"/>
</dbReference>
<dbReference type="Proteomes" id="UP000594263">
    <property type="component" value="Unplaced"/>
</dbReference>
<dbReference type="EnsemblPlants" id="Kaladp0058s0526.1.v1.1">
    <property type="protein sequence ID" value="Kaladp0058s0526.1.v1.1.CDS.1"/>
    <property type="gene ID" value="Kaladp0058s0526.v1.1"/>
</dbReference>